<evidence type="ECO:0000256" key="2">
    <source>
        <dbReference type="ARBA" id="ARBA00001957"/>
    </source>
</evidence>
<dbReference type="InterPro" id="IPR002129">
    <property type="entry name" value="PyrdxlP-dep_de-COase"/>
</dbReference>
<dbReference type="SUPFAM" id="SSF56801">
    <property type="entry name" value="Acetyl-CoA synthetase-like"/>
    <property type="match status" value="3"/>
</dbReference>
<comment type="caution">
    <text evidence="11">The sequence shown here is derived from an EMBL/GenBank/DDBJ whole genome shotgun (WGS) entry which is preliminary data.</text>
</comment>
<dbReference type="Pfam" id="PF00550">
    <property type="entry name" value="PP-binding"/>
    <property type="match status" value="2"/>
</dbReference>
<dbReference type="SUPFAM" id="SSF53383">
    <property type="entry name" value="PLP-dependent transferases"/>
    <property type="match status" value="1"/>
</dbReference>
<dbReference type="GO" id="GO:0030170">
    <property type="term" value="F:pyridoxal phosphate binding"/>
    <property type="evidence" value="ECO:0007669"/>
    <property type="project" value="InterPro"/>
</dbReference>
<evidence type="ECO:0000256" key="4">
    <source>
        <dbReference type="ARBA" id="ARBA00022450"/>
    </source>
</evidence>
<comment type="cofactor">
    <cofactor evidence="1 8">
        <name>pyridoxal 5'-phosphate</name>
        <dbReference type="ChEBI" id="CHEBI:597326"/>
    </cofactor>
</comment>
<dbReference type="SMART" id="SM00823">
    <property type="entry name" value="PKS_PP"/>
    <property type="match status" value="2"/>
</dbReference>
<dbReference type="PROSITE" id="PS00012">
    <property type="entry name" value="PHOSPHOPANTETHEINE"/>
    <property type="match status" value="1"/>
</dbReference>
<gene>
    <name evidence="11" type="ORF">IQ247_10840</name>
</gene>
<dbReference type="Gene3D" id="3.30.559.30">
    <property type="entry name" value="Nonribosomal peptide synthetase, condensation domain"/>
    <property type="match status" value="1"/>
</dbReference>
<dbReference type="InterPro" id="IPR015422">
    <property type="entry name" value="PyrdxlP-dep_Trfase_small"/>
</dbReference>
<dbReference type="InterPro" id="IPR020806">
    <property type="entry name" value="PKS_PP-bd"/>
</dbReference>
<dbReference type="RefSeq" id="WP_193919792.1">
    <property type="nucleotide sequence ID" value="NZ_JADEWL010000026.1"/>
</dbReference>
<comment type="cofactor">
    <cofactor evidence="2">
        <name>pantetheine 4'-phosphate</name>
        <dbReference type="ChEBI" id="CHEBI:47942"/>
    </cofactor>
</comment>
<evidence type="ECO:0000256" key="7">
    <source>
        <dbReference type="ARBA" id="ARBA00023239"/>
    </source>
</evidence>
<dbReference type="InterPro" id="IPR025110">
    <property type="entry name" value="AMP-bd_C"/>
</dbReference>
<keyword evidence="6 8" id="KW-0663">Pyridoxal phosphate</keyword>
<keyword evidence="12" id="KW-1185">Reference proteome</keyword>
<evidence type="ECO:0000256" key="8">
    <source>
        <dbReference type="PIRSR" id="PIRSR602129-50"/>
    </source>
</evidence>
<dbReference type="InterPro" id="IPR023213">
    <property type="entry name" value="CAT-like_dom_sf"/>
</dbReference>
<organism evidence="11 12">
    <name type="scientific">Plectonema cf. radiosum LEGE 06105</name>
    <dbReference type="NCBI Taxonomy" id="945769"/>
    <lineage>
        <taxon>Bacteria</taxon>
        <taxon>Bacillati</taxon>
        <taxon>Cyanobacteriota</taxon>
        <taxon>Cyanophyceae</taxon>
        <taxon>Oscillatoriophycideae</taxon>
        <taxon>Oscillatoriales</taxon>
        <taxon>Microcoleaceae</taxon>
        <taxon>Plectonema</taxon>
    </lineage>
</organism>
<dbReference type="InterPro" id="IPR009081">
    <property type="entry name" value="PP-bd_ACP"/>
</dbReference>
<dbReference type="InterPro" id="IPR045851">
    <property type="entry name" value="AMP-bd_C_sf"/>
</dbReference>
<evidence type="ECO:0000256" key="5">
    <source>
        <dbReference type="ARBA" id="ARBA00022553"/>
    </source>
</evidence>
<dbReference type="GO" id="GO:0008610">
    <property type="term" value="P:lipid biosynthetic process"/>
    <property type="evidence" value="ECO:0007669"/>
    <property type="project" value="UniProtKB-ARBA"/>
</dbReference>
<dbReference type="Gene3D" id="3.30.559.10">
    <property type="entry name" value="Chloramphenicol acetyltransferase-like domain"/>
    <property type="match status" value="1"/>
</dbReference>
<feature type="domain" description="Carrier" evidence="10">
    <location>
        <begin position="38"/>
        <end position="113"/>
    </location>
</feature>
<dbReference type="FunFam" id="3.40.50.980:FF:000001">
    <property type="entry name" value="Non-ribosomal peptide synthetase"/>
    <property type="match status" value="1"/>
</dbReference>
<dbReference type="GO" id="GO:0008483">
    <property type="term" value="F:transaminase activity"/>
    <property type="evidence" value="ECO:0007669"/>
    <property type="project" value="UniProtKB-KW"/>
</dbReference>
<dbReference type="InterPro" id="IPR006162">
    <property type="entry name" value="Ppantetheine_attach_site"/>
</dbReference>
<sequence>MVPGAFITLEALPLTPNGKVDRKALPIPELTQVSSIVPASTPIENLLAGIWAEVLAIEKVGIDNNFFELGGHSLIATRVISQIRQVFQVELPLRYLFEKPTIAGLAKEIEKAINLDSAVEATSIEQIPRSQQLPLSFAQQRLWFLAQLQPNSSFYNIPAAVRLQGELNHNALERSFNEIVRRHEALRSNFLSVEGQAVAVISEDLPLRLSILDISSLSASQQEAEIKHNIRQEAQQPFDISSDHLLRVKLLRLSEQEHIVLLTMHHIVSDGWSVGVLVEEFSSLYSNFCNEEPISYPELPVQYVDFAAWQRQWLQGEVLETQISYWLKQLENAPKVLELPTDHPRPAIQTYRGATYSFKLSKELSVALNKLSQQQGTTLFMTLLAGFQTLLWRYTAQEDIVVGSPIANRNRAEIEGLIGFFVNTLVLRTNLAGNPSFEELLKRVREVALGAYAHQDLPFELLVERLQPQRDLSYAPLFQVMFVLQNAPMSALELPGLTLTPLEGDNDTSKFDLTLYMTETESGLVGSLEYNTDLFEESSIQRMVSHLQTLLSGIIANPQQRLSELPLLTESDQHQLLWEWNNTEVEYPLLCIHELFEAQVEKTPDAVAVVFENQQLTYRQLNQWANQLAHYLQSLGVGSGVLVGICFEPSLEQVVSLLAVLKANGVYVPLDPNYPQERLSFMLENSNVRTLLTQESLTEKISSQNAHIVCLDRDRDAIARESVENLNLQTTPDDLAYAIYTSGSTGKPKAVLGKVRGIVNRLHWIWETLPFAASEICIQKTSINFVDHVAEIFSPLLKGIPLVVVPDSIRGDVSRLMSLLSDKKITRIVVVPSLLKAMLENAAEQLTKLRYLKYVFCSGEALPIGLAESFHQKLSSARLFNLYGSSEVAADVTFFEVNFWETRQRILQYFKPEVVCNATENQFLGIHHKPFTKPGISPEILATKFQQSELPLYPIKVDDYYDKFSQEVLPYTIDTGSPTYIGHMTSALPDFMHDMSKMISRLNQNLVKIETSKSLIFLEREAIAMLHRLVYECSGEFYEENIQQKNRNLGIITTGGTTANISALLCARNSGLLSKENSGELSKESLYKVLSKKGYDDIVIIGSRLMHYSLNKAASMLGLGTDNIVFIDSNDDEKLDINLLKEKIIECRRNKLYILALVGIAGTTETGEIDPLWEMGDIAQEFGIHFHVDAAWGGATIFSDKHKGKLKGIDKADSITICGHKQLYLPQGISVCLFKDPQMLNFAETTARYQAQRDTFDVGRFTIEGSRSAISLCLHGALHIIGKKGYEILINNGIEKAQYFSRFIEQLEPFELIMEPALNIVNYRYVPEDLRAKATQKSLSDYDIQRINQQNIQIQKEQFEQGLTFVSKTTLMDSSYDKDKEIVVFRAVLSNPNTTATDLQSVLEDQLRIANQIEARNKEKGDNYAAAEYFEAIHLQLADNLKIDMGETLKEYLKKNTIPIGKPISNTQIYILDKYGSLLPPGVTGELYVGGDGLAQGYLNLPELTQEKFIPNPFTKDNDKTKTAAEARLYRTGDLARWLPDGNIEFVGRIDHQVKIRGFRIELGEIEAVVSQHPAVREAVVLVREDKVDFQRIVAYIVAQKEQTLTITELREFLASKLPNYMIPNVLLTLEALPLMPNGKVDRKALPIPDQVRPELEAKYLPPQTEVEKTIANIWQEVLRVEEVGIHDNFFELGGHSLLLVQVHSKLQKIFQQLSLVDIFQYPTINYLTKYLTALQNKQQFVQENTHQNKSHTASMNRRKQARQNHRTTKHKE</sequence>
<feature type="domain" description="Carrier" evidence="10">
    <location>
        <begin position="1662"/>
        <end position="1736"/>
    </location>
</feature>
<dbReference type="FunFam" id="3.30.559.30:FF:000001">
    <property type="entry name" value="Non-ribosomal peptide synthetase"/>
    <property type="match status" value="1"/>
</dbReference>
<dbReference type="GO" id="GO:0019752">
    <property type="term" value="P:carboxylic acid metabolic process"/>
    <property type="evidence" value="ECO:0007669"/>
    <property type="project" value="InterPro"/>
</dbReference>
<protein>
    <submittedName>
        <fullName evidence="11">Aminotransferase class V-fold PLP-dependent enzyme</fullName>
    </submittedName>
</protein>
<dbReference type="PANTHER" id="PTHR45527">
    <property type="entry name" value="NONRIBOSOMAL PEPTIDE SYNTHETASE"/>
    <property type="match status" value="1"/>
</dbReference>
<dbReference type="GO" id="GO:0043041">
    <property type="term" value="P:amino acid activation for nonribosomal peptide biosynthetic process"/>
    <property type="evidence" value="ECO:0007669"/>
    <property type="project" value="TreeGrafter"/>
</dbReference>
<dbReference type="Pfam" id="PF00501">
    <property type="entry name" value="AMP-binding"/>
    <property type="match status" value="2"/>
</dbReference>
<keyword evidence="5" id="KW-0597">Phosphoprotein</keyword>
<dbReference type="InterPro" id="IPR000873">
    <property type="entry name" value="AMP-dep_synth/lig_dom"/>
</dbReference>
<dbReference type="PROSITE" id="PS50075">
    <property type="entry name" value="CARRIER"/>
    <property type="match status" value="2"/>
</dbReference>
<dbReference type="FunFam" id="3.30.300.30:FF:000010">
    <property type="entry name" value="Enterobactin synthetase component F"/>
    <property type="match status" value="1"/>
</dbReference>
<feature type="compositionally biased region" description="Polar residues" evidence="9">
    <location>
        <begin position="1744"/>
        <end position="1756"/>
    </location>
</feature>
<dbReference type="Proteomes" id="UP000620559">
    <property type="component" value="Unassembled WGS sequence"/>
</dbReference>
<keyword evidence="11" id="KW-0808">Transferase</keyword>
<dbReference type="Pfam" id="PF00282">
    <property type="entry name" value="Pyridoxal_deC"/>
    <property type="match status" value="1"/>
</dbReference>
<dbReference type="GO" id="GO:0031177">
    <property type="term" value="F:phosphopantetheine binding"/>
    <property type="evidence" value="ECO:0007669"/>
    <property type="project" value="InterPro"/>
</dbReference>
<dbReference type="Pfam" id="PF00668">
    <property type="entry name" value="Condensation"/>
    <property type="match status" value="1"/>
</dbReference>
<accession>A0A8J7K2K2</accession>
<reference evidence="11" key="1">
    <citation type="submission" date="2020-10" db="EMBL/GenBank/DDBJ databases">
        <authorList>
            <person name="Castelo-Branco R."/>
            <person name="Eusebio N."/>
            <person name="Adriana R."/>
            <person name="Vieira A."/>
            <person name="Brugerolle De Fraissinette N."/>
            <person name="Rezende De Castro R."/>
            <person name="Schneider M.P."/>
            <person name="Vasconcelos V."/>
            <person name="Leao P.N."/>
        </authorList>
    </citation>
    <scope>NUCLEOTIDE SEQUENCE</scope>
    <source>
        <strain evidence="11">LEGE 06105</strain>
    </source>
</reference>
<keyword evidence="7" id="KW-0456">Lyase</keyword>
<dbReference type="InterPro" id="IPR015421">
    <property type="entry name" value="PyrdxlP-dep_Trfase_major"/>
</dbReference>
<dbReference type="FunFam" id="1.10.1200.10:FF:000005">
    <property type="entry name" value="Nonribosomal peptide synthetase 1"/>
    <property type="match status" value="2"/>
</dbReference>
<evidence type="ECO:0000256" key="6">
    <source>
        <dbReference type="ARBA" id="ARBA00022898"/>
    </source>
</evidence>
<dbReference type="InterPro" id="IPR001242">
    <property type="entry name" value="Condensation_dom"/>
</dbReference>
<dbReference type="InterPro" id="IPR036736">
    <property type="entry name" value="ACP-like_sf"/>
</dbReference>
<dbReference type="Gene3D" id="1.10.1200.10">
    <property type="entry name" value="ACP-like"/>
    <property type="match status" value="2"/>
</dbReference>
<dbReference type="CDD" id="cd19531">
    <property type="entry name" value="LCL_NRPS-like"/>
    <property type="match status" value="1"/>
</dbReference>
<feature type="modified residue" description="N6-(pyridoxal phosphate)lysine" evidence="8">
    <location>
        <position position="1221"/>
    </location>
</feature>
<name>A0A8J7K2K2_9CYAN</name>
<feature type="region of interest" description="Disordered" evidence="9">
    <location>
        <begin position="1744"/>
        <end position="1773"/>
    </location>
</feature>
<dbReference type="FunFam" id="3.30.559.10:FF:000012">
    <property type="entry name" value="Non-ribosomal peptide synthetase"/>
    <property type="match status" value="1"/>
</dbReference>
<dbReference type="Gene3D" id="3.90.1150.10">
    <property type="entry name" value="Aspartate Aminotransferase, domain 1"/>
    <property type="match status" value="1"/>
</dbReference>
<dbReference type="Gene3D" id="3.40.50.980">
    <property type="match status" value="2"/>
</dbReference>
<dbReference type="FunFam" id="2.30.38.10:FF:000001">
    <property type="entry name" value="Non-ribosomal peptide synthetase PvdI"/>
    <property type="match status" value="1"/>
</dbReference>
<dbReference type="Gene3D" id="3.40.50.12780">
    <property type="entry name" value="N-terminal domain of ligase-like"/>
    <property type="match status" value="1"/>
</dbReference>
<keyword evidence="11" id="KW-0032">Aminotransferase</keyword>
<dbReference type="SUPFAM" id="SSF52777">
    <property type="entry name" value="CoA-dependent acyltransferases"/>
    <property type="match status" value="2"/>
</dbReference>
<keyword evidence="4" id="KW-0596">Phosphopantetheine</keyword>
<evidence type="ECO:0000256" key="3">
    <source>
        <dbReference type="ARBA" id="ARBA00006432"/>
    </source>
</evidence>
<evidence type="ECO:0000313" key="11">
    <source>
        <dbReference type="EMBL" id="MBE9213162.1"/>
    </source>
</evidence>
<evidence type="ECO:0000259" key="10">
    <source>
        <dbReference type="PROSITE" id="PS50075"/>
    </source>
</evidence>
<dbReference type="SUPFAM" id="SSF47336">
    <property type="entry name" value="ACP-like"/>
    <property type="match status" value="2"/>
</dbReference>
<dbReference type="PANTHER" id="PTHR45527:SF1">
    <property type="entry name" value="FATTY ACID SYNTHASE"/>
    <property type="match status" value="1"/>
</dbReference>
<dbReference type="Gene3D" id="3.40.640.10">
    <property type="entry name" value="Type I PLP-dependent aspartate aminotransferase-like (Major domain)"/>
    <property type="match status" value="1"/>
</dbReference>
<comment type="similarity">
    <text evidence="3">Belongs to the ATP-dependent AMP-binding enzyme family.</text>
</comment>
<dbReference type="InterPro" id="IPR042099">
    <property type="entry name" value="ANL_N_sf"/>
</dbReference>
<dbReference type="EMBL" id="JADEWL010000026">
    <property type="protein sequence ID" value="MBE9213162.1"/>
    <property type="molecule type" value="Genomic_DNA"/>
</dbReference>
<dbReference type="GO" id="GO:0004058">
    <property type="term" value="F:aromatic-L-amino-acid decarboxylase activity"/>
    <property type="evidence" value="ECO:0007669"/>
    <property type="project" value="UniProtKB-ARBA"/>
</dbReference>
<dbReference type="GO" id="GO:0005829">
    <property type="term" value="C:cytosol"/>
    <property type="evidence" value="ECO:0007669"/>
    <property type="project" value="TreeGrafter"/>
</dbReference>
<proteinExistence type="inferred from homology"/>
<dbReference type="Pfam" id="PF13193">
    <property type="entry name" value="AMP-binding_C"/>
    <property type="match status" value="1"/>
</dbReference>
<evidence type="ECO:0000256" key="1">
    <source>
        <dbReference type="ARBA" id="ARBA00001933"/>
    </source>
</evidence>
<feature type="compositionally biased region" description="Basic residues" evidence="9">
    <location>
        <begin position="1757"/>
        <end position="1773"/>
    </location>
</feature>
<evidence type="ECO:0000256" key="9">
    <source>
        <dbReference type="SAM" id="MobiDB-lite"/>
    </source>
</evidence>
<dbReference type="Gene3D" id="3.30.300.30">
    <property type="match status" value="2"/>
</dbReference>
<dbReference type="InterPro" id="IPR015424">
    <property type="entry name" value="PyrdxlP-dep_Trfase"/>
</dbReference>
<dbReference type="GO" id="GO:0044550">
    <property type="term" value="P:secondary metabolite biosynthetic process"/>
    <property type="evidence" value="ECO:0007669"/>
    <property type="project" value="TreeGrafter"/>
</dbReference>
<evidence type="ECO:0000313" key="12">
    <source>
        <dbReference type="Proteomes" id="UP000620559"/>
    </source>
</evidence>